<reference evidence="1" key="1">
    <citation type="journal article" date="2015" name="Nature">
        <title>Complex archaea that bridge the gap between prokaryotes and eukaryotes.</title>
        <authorList>
            <person name="Spang A."/>
            <person name="Saw J.H."/>
            <person name="Jorgensen S.L."/>
            <person name="Zaremba-Niedzwiedzka K."/>
            <person name="Martijn J."/>
            <person name="Lind A.E."/>
            <person name="van Eijk R."/>
            <person name="Schleper C."/>
            <person name="Guy L."/>
            <person name="Ettema T.J."/>
        </authorList>
    </citation>
    <scope>NUCLEOTIDE SEQUENCE</scope>
</reference>
<comment type="caution">
    <text evidence="1">The sequence shown here is derived from an EMBL/GenBank/DDBJ whole genome shotgun (WGS) entry which is preliminary data.</text>
</comment>
<gene>
    <name evidence="1" type="ORF">LCGC14_2702530</name>
</gene>
<accession>A0A0F9BPM4</accession>
<organism evidence="1">
    <name type="scientific">marine sediment metagenome</name>
    <dbReference type="NCBI Taxonomy" id="412755"/>
    <lineage>
        <taxon>unclassified sequences</taxon>
        <taxon>metagenomes</taxon>
        <taxon>ecological metagenomes</taxon>
    </lineage>
</organism>
<dbReference type="AlphaFoldDB" id="A0A0F9BPM4"/>
<proteinExistence type="predicted"/>
<sequence>MNYEKLFSHIITVVLLGMAAYFQSSALAYAAVLSSAVNAVYSIYSRLVAVKEQKPGLNEEARRVMQDLGARIATIEYGVKTRGF</sequence>
<evidence type="ECO:0000313" key="1">
    <source>
        <dbReference type="EMBL" id="KKK92479.1"/>
    </source>
</evidence>
<name>A0A0F9BPM4_9ZZZZ</name>
<protein>
    <submittedName>
        <fullName evidence="1">Uncharacterized protein</fullName>
    </submittedName>
</protein>
<dbReference type="EMBL" id="LAZR01048195">
    <property type="protein sequence ID" value="KKK92479.1"/>
    <property type="molecule type" value="Genomic_DNA"/>
</dbReference>